<comment type="catalytic activity">
    <reaction evidence="6">
        <text>Endonucleolytic cleavage at apurinic or apyrimidinic sites to products with a 5'-phosphate.</text>
        <dbReference type="EC" id="3.1.21.7"/>
    </reaction>
</comment>
<evidence type="ECO:0000256" key="2">
    <source>
        <dbReference type="ARBA" id="ARBA00022490"/>
    </source>
</evidence>
<comment type="caution">
    <text evidence="8">The sequence shown here is derived from an EMBL/GenBank/DDBJ whole genome shotgun (WGS) entry which is preliminary data.</text>
</comment>
<dbReference type="GO" id="GO:0003727">
    <property type="term" value="F:single-stranded RNA binding"/>
    <property type="evidence" value="ECO:0007669"/>
    <property type="project" value="TreeGrafter"/>
</dbReference>
<keyword evidence="2 6" id="KW-0963">Cytoplasm</keyword>
<evidence type="ECO:0000256" key="3">
    <source>
        <dbReference type="ARBA" id="ARBA00022722"/>
    </source>
</evidence>
<dbReference type="Gene3D" id="3.30.2170.10">
    <property type="entry name" value="archaeoglobus fulgidus dsm 4304 superfamily"/>
    <property type="match status" value="1"/>
</dbReference>
<comment type="cofactor">
    <cofactor evidence="6">
        <name>Mg(2+)</name>
        <dbReference type="ChEBI" id="CHEBI:18420"/>
    </cofactor>
</comment>
<evidence type="ECO:0000256" key="6">
    <source>
        <dbReference type="HAMAP-Rule" id="MF_00801"/>
    </source>
</evidence>
<dbReference type="RefSeq" id="WP_124330316.1">
    <property type="nucleotide sequence ID" value="NZ_BEXT01000001.1"/>
</dbReference>
<dbReference type="EMBL" id="BEXT01000001">
    <property type="protein sequence ID" value="GBC63218.1"/>
    <property type="molecule type" value="Genomic_DNA"/>
</dbReference>
<dbReference type="Proteomes" id="UP000288096">
    <property type="component" value="Unassembled WGS sequence"/>
</dbReference>
<reference evidence="9" key="2">
    <citation type="submission" date="2019-01" db="EMBL/GenBank/DDBJ databases">
        <title>Genome sequence of Desulfonema ishimotonii strain Tokyo 01.</title>
        <authorList>
            <person name="Fukui M."/>
        </authorList>
    </citation>
    <scope>NUCLEOTIDE SEQUENCE [LARGE SCALE GENOMIC DNA]</scope>
    <source>
        <strain evidence="9">Tokyo 01</strain>
    </source>
</reference>
<dbReference type="GO" id="GO:0000287">
    <property type="term" value="F:magnesium ion binding"/>
    <property type="evidence" value="ECO:0007669"/>
    <property type="project" value="UniProtKB-UniRule"/>
</dbReference>
<evidence type="ECO:0000256" key="1">
    <source>
        <dbReference type="ARBA" id="ARBA00004496"/>
    </source>
</evidence>
<keyword evidence="5 6" id="KW-0378">Hydrolase</keyword>
<dbReference type="GO" id="GO:0005737">
    <property type="term" value="C:cytoplasm"/>
    <property type="evidence" value="ECO:0007669"/>
    <property type="project" value="UniProtKB-SubCell"/>
</dbReference>
<feature type="site" description="Interaction with target DNA" evidence="6">
    <location>
        <position position="78"/>
    </location>
</feature>
<dbReference type="PANTHER" id="PTHR28511">
    <property type="entry name" value="ENDONUCLEASE V"/>
    <property type="match status" value="1"/>
</dbReference>
<comment type="subcellular location">
    <subcellularLocation>
        <location evidence="1 6">Cytoplasm</location>
    </subcellularLocation>
</comment>
<evidence type="ECO:0000256" key="5">
    <source>
        <dbReference type="ARBA" id="ARBA00022801"/>
    </source>
</evidence>
<evidence type="ECO:0000313" key="8">
    <source>
        <dbReference type="EMBL" id="GBC63218.1"/>
    </source>
</evidence>
<gene>
    <name evidence="6" type="primary">nfi</name>
    <name evidence="8" type="ORF">DENIS_4212</name>
</gene>
<comment type="similarity">
    <text evidence="6">Belongs to the endonuclease V family.</text>
</comment>
<keyword evidence="6" id="KW-0460">Magnesium</keyword>
<dbReference type="AlphaFoldDB" id="A0A401G1U7"/>
<dbReference type="Pfam" id="PF04493">
    <property type="entry name" value="Endonuclease_5"/>
    <property type="match status" value="1"/>
</dbReference>
<feature type="binding site" evidence="6">
    <location>
        <position position="108"/>
    </location>
    <ligand>
        <name>Mg(2+)</name>
        <dbReference type="ChEBI" id="CHEBI:18420"/>
    </ligand>
</feature>
<dbReference type="HAMAP" id="MF_00801">
    <property type="entry name" value="Endonuclease_5"/>
    <property type="match status" value="1"/>
</dbReference>
<dbReference type="GO" id="GO:0006281">
    <property type="term" value="P:DNA repair"/>
    <property type="evidence" value="ECO:0007669"/>
    <property type="project" value="UniProtKB-UniRule"/>
</dbReference>
<organism evidence="8 9">
    <name type="scientific">Desulfonema ishimotonii</name>
    <dbReference type="NCBI Taxonomy" id="45657"/>
    <lineage>
        <taxon>Bacteria</taxon>
        <taxon>Pseudomonadati</taxon>
        <taxon>Thermodesulfobacteriota</taxon>
        <taxon>Desulfobacteria</taxon>
        <taxon>Desulfobacterales</taxon>
        <taxon>Desulfococcaceae</taxon>
        <taxon>Desulfonema</taxon>
    </lineage>
</organism>
<evidence type="ECO:0000256" key="7">
    <source>
        <dbReference type="SAM" id="MobiDB-lite"/>
    </source>
</evidence>
<evidence type="ECO:0000313" key="9">
    <source>
        <dbReference type="Proteomes" id="UP000288096"/>
    </source>
</evidence>
<keyword evidence="6" id="KW-0479">Metal-binding</keyword>
<feature type="region of interest" description="Disordered" evidence="7">
    <location>
        <begin position="209"/>
        <end position="235"/>
    </location>
</feature>
<accession>A0A401G1U7</accession>
<sequence length="235" mass="25018">MAPPSHPWNLSPSEAIALQKELAARVICRGTPENVKTVAGVDVSFGGEMARAAAVVLGFPDLEVTDHAVVTRPVTFPYIPGLFTFREGPVAVAAIEQLAKRPDLIIFDGQGLAHPRRLGIASHMGLLLDLPTIGCAKTRLCGTFDPPGPEKGSWSPLIHRGEVIGAAVRTRTNVRPVFVSPGHLLDLPSAIRFVLACCRKYRLPETTRQADHVAGGGGIRDPSAGPRTPSGRPRP</sequence>
<dbReference type="NCBIfam" id="NF008629">
    <property type="entry name" value="PRK11617.1"/>
    <property type="match status" value="1"/>
</dbReference>
<evidence type="ECO:0000256" key="4">
    <source>
        <dbReference type="ARBA" id="ARBA00022759"/>
    </source>
</evidence>
<dbReference type="EC" id="3.1.21.7" evidence="6"/>
<dbReference type="PANTHER" id="PTHR28511:SF1">
    <property type="entry name" value="ENDONUCLEASE V"/>
    <property type="match status" value="1"/>
</dbReference>
<protein>
    <recommendedName>
        <fullName evidence="6">Endonuclease V</fullName>
        <ecNumber evidence="6">3.1.21.7</ecNumber>
    </recommendedName>
    <alternativeName>
        <fullName evidence="6">Deoxyinosine 3'endonuclease</fullName>
    </alternativeName>
    <alternativeName>
        <fullName evidence="6">Deoxyribonuclease V</fullName>
        <shortName evidence="6">DNase V</shortName>
    </alternativeName>
</protein>
<dbReference type="GO" id="GO:0016891">
    <property type="term" value="F:RNA endonuclease activity producing 5'-phosphomonoesters, hydrolytic mechanism"/>
    <property type="evidence" value="ECO:0007669"/>
    <property type="project" value="TreeGrafter"/>
</dbReference>
<dbReference type="GO" id="GO:0043737">
    <property type="term" value="F:deoxyribonuclease V activity"/>
    <property type="evidence" value="ECO:0007669"/>
    <property type="project" value="UniProtKB-UniRule"/>
</dbReference>
<keyword evidence="6" id="KW-0234">DNA repair</keyword>
<proteinExistence type="inferred from homology"/>
<keyword evidence="4 6" id="KW-0255">Endonuclease</keyword>
<dbReference type="OrthoDB" id="9790916at2"/>
<dbReference type="InterPro" id="IPR007581">
    <property type="entry name" value="Endonuclease-V"/>
</dbReference>
<keyword evidence="3 6" id="KW-0540">Nuclease</keyword>
<name>A0A401G1U7_9BACT</name>
<dbReference type="CDD" id="cd06559">
    <property type="entry name" value="Endonuclease_V"/>
    <property type="match status" value="1"/>
</dbReference>
<keyword evidence="6" id="KW-0227">DNA damage</keyword>
<keyword evidence="9" id="KW-1185">Reference proteome</keyword>
<comment type="function">
    <text evidence="6">DNA repair enzyme involved in the repair of deaminated bases. Selectively cleaves double-stranded DNA at the second phosphodiester bond 3' to a deoxyinosine leaving behind the intact lesion on the nicked DNA.</text>
</comment>
<feature type="binding site" evidence="6">
    <location>
        <position position="42"/>
    </location>
    <ligand>
        <name>Mg(2+)</name>
        <dbReference type="ChEBI" id="CHEBI:18420"/>
    </ligand>
</feature>
<reference evidence="9" key="1">
    <citation type="submission" date="2017-11" db="EMBL/GenBank/DDBJ databases">
        <authorList>
            <person name="Watanabe M."/>
            <person name="Kojima H."/>
        </authorList>
    </citation>
    <scope>NUCLEOTIDE SEQUENCE [LARGE SCALE GENOMIC DNA]</scope>
    <source>
        <strain evidence="9">Tokyo 01</strain>
    </source>
</reference>